<proteinExistence type="predicted"/>
<organism evidence="2 3">
    <name type="scientific">Pristionchus entomophagus</name>
    <dbReference type="NCBI Taxonomy" id="358040"/>
    <lineage>
        <taxon>Eukaryota</taxon>
        <taxon>Metazoa</taxon>
        <taxon>Ecdysozoa</taxon>
        <taxon>Nematoda</taxon>
        <taxon>Chromadorea</taxon>
        <taxon>Rhabditida</taxon>
        <taxon>Rhabditina</taxon>
        <taxon>Diplogasteromorpha</taxon>
        <taxon>Diplogasteroidea</taxon>
        <taxon>Neodiplogasteridae</taxon>
        <taxon>Pristionchus</taxon>
    </lineage>
</organism>
<dbReference type="Proteomes" id="UP001432027">
    <property type="component" value="Unassembled WGS sequence"/>
</dbReference>
<evidence type="ECO:0000313" key="2">
    <source>
        <dbReference type="EMBL" id="GMS93680.1"/>
    </source>
</evidence>
<evidence type="ECO:0000313" key="3">
    <source>
        <dbReference type="Proteomes" id="UP001432027"/>
    </source>
</evidence>
<feature type="transmembrane region" description="Helical" evidence="1">
    <location>
        <begin position="54"/>
        <end position="75"/>
    </location>
</feature>
<keyword evidence="1" id="KW-0472">Membrane</keyword>
<gene>
    <name evidence="2" type="ORF">PENTCL1PPCAC_15855</name>
</gene>
<feature type="transmembrane region" description="Helical" evidence="1">
    <location>
        <begin position="16"/>
        <end position="42"/>
    </location>
</feature>
<feature type="transmembrane region" description="Helical" evidence="1">
    <location>
        <begin position="99"/>
        <end position="119"/>
    </location>
</feature>
<keyword evidence="3" id="KW-1185">Reference proteome</keyword>
<reference evidence="2" key="1">
    <citation type="submission" date="2023-10" db="EMBL/GenBank/DDBJ databases">
        <title>Genome assembly of Pristionchus species.</title>
        <authorList>
            <person name="Yoshida K."/>
            <person name="Sommer R.J."/>
        </authorList>
    </citation>
    <scope>NUCLEOTIDE SEQUENCE</scope>
    <source>
        <strain evidence="2">RS0144</strain>
    </source>
</reference>
<accession>A0AAV5TH94</accession>
<feature type="transmembrane region" description="Helical" evidence="1">
    <location>
        <begin position="147"/>
        <end position="175"/>
    </location>
</feature>
<dbReference type="EMBL" id="BTSX01000004">
    <property type="protein sequence ID" value="GMS93680.1"/>
    <property type="molecule type" value="Genomic_DNA"/>
</dbReference>
<protein>
    <recommendedName>
        <fullName evidence="4">G protein-coupled receptor</fullName>
    </recommendedName>
</protein>
<evidence type="ECO:0008006" key="4">
    <source>
        <dbReference type="Google" id="ProtNLM"/>
    </source>
</evidence>
<sequence>MSNRSEVVDLLKGVPVVQLGLCVVISLIPLLILALRLHMIALHQNCKRISAIRIYIISFHGFTHTFSSTQVIYVFQELLFSINLVLGCRFPSKYHDSRMSLKTLLVGEFFAFLLMTNMYTTRRMKQILDSSLKVKYQMKETFEIGRVMVYCGAASLVMKVFLSLFMCWTLVFGFFDSLIAFPVAENGYLIFQTLNCAVCSSVLLLFHAGLRRKARLLLG</sequence>
<evidence type="ECO:0000256" key="1">
    <source>
        <dbReference type="SAM" id="Phobius"/>
    </source>
</evidence>
<keyword evidence="1" id="KW-1133">Transmembrane helix</keyword>
<dbReference type="AlphaFoldDB" id="A0AAV5TH94"/>
<keyword evidence="1" id="KW-0812">Transmembrane</keyword>
<comment type="caution">
    <text evidence="2">The sequence shown here is derived from an EMBL/GenBank/DDBJ whole genome shotgun (WGS) entry which is preliminary data.</text>
</comment>
<name>A0AAV5TH94_9BILA</name>
<feature type="non-terminal residue" evidence="2">
    <location>
        <position position="219"/>
    </location>
</feature>
<feature type="transmembrane region" description="Helical" evidence="1">
    <location>
        <begin position="187"/>
        <end position="206"/>
    </location>
</feature>